<reference evidence="7" key="1">
    <citation type="journal article" date="2019" name="Int. J. Syst. Evol. Microbiol.">
        <title>The Global Catalogue of Microorganisms (GCM) 10K type strain sequencing project: providing services to taxonomists for standard genome sequencing and annotation.</title>
        <authorList>
            <consortium name="The Broad Institute Genomics Platform"/>
            <consortium name="The Broad Institute Genome Sequencing Center for Infectious Disease"/>
            <person name="Wu L."/>
            <person name="Ma J."/>
        </authorList>
    </citation>
    <scope>NUCLEOTIDE SEQUENCE [LARGE SCALE GENOMIC DNA]</scope>
    <source>
        <strain evidence="7">CCUG 63418</strain>
    </source>
</reference>
<dbReference type="GO" id="GO:0008113">
    <property type="term" value="F:peptide-methionine (S)-S-oxide reductase activity"/>
    <property type="evidence" value="ECO:0007669"/>
    <property type="project" value="UniProtKB-EC"/>
</dbReference>
<dbReference type="InterPro" id="IPR002569">
    <property type="entry name" value="Met_Sox_Rdtase_MsrA_dom"/>
</dbReference>
<organism evidence="6 7">
    <name type="scientific">Mucilaginibacter calamicampi</name>
    <dbReference type="NCBI Taxonomy" id="1302352"/>
    <lineage>
        <taxon>Bacteria</taxon>
        <taxon>Pseudomonadati</taxon>
        <taxon>Bacteroidota</taxon>
        <taxon>Sphingobacteriia</taxon>
        <taxon>Sphingobacteriales</taxon>
        <taxon>Sphingobacteriaceae</taxon>
        <taxon>Mucilaginibacter</taxon>
    </lineage>
</organism>
<evidence type="ECO:0000259" key="5">
    <source>
        <dbReference type="Pfam" id="PF01625"/>
    </source>
</evidence>
<evidence type="ECO:0000313" key="6">
    <source>
        <dbReference type="EMBL" id="MFD0749261.1"/>
    </source>
</evidence>
<dbReference type="RefSeq" id="WP_377097465.1">
    <property type="nucleotide sequence ID" value="NZ_JBHTHU010000001.1"/>
</dbReference>
<dbReference type="PANTHER" id="PTHR43774:SF1">
    <property type="entry name" value="PEPTIDE METHIONINE SULFOXIDE REDUCTASE MSRA 2"/>
    <property type="match status" value="1"/>
</dbReference>
<accession>A0ABW2YS70</accession>
<dbReference type="Pfam" id="PF01625">
    <property type="entry name" value="PMSR"/>
    <property type="match status" value="1"/>
</dbReference>
<comment type="catalytic activity">
    <reaction evidence="3">
        <text>L-methionyl-[protein] + [thioredoxin]-disulfide + H2O = L-methionyl-(S)-S-oxide-[protein] + [thioredoxin]-dithiol</text>
        <dbReference type="Rhea" id="RHEA:14217"/>
        <dbReference type="Rhea" id="RHEA-COMP:10698"/>
        <dbReference type="Rhea" id="RHEA-COMP:10700"/>
        <dbReference type="Rhea" id="RHEA-COMP:12313"/>
        <dbReference type="Rhea" id="RHEA-COMP:12315"/>
        <dbReference type="ChEBI" id="CHEBI:15377"/>
        <dbReference type="ChEBI" id="CHEBI:16044"/>
        <dbReference type="ChEBI" id="CHEBI:29950"/>
        <dbReference type="ChEBI" id="CHEBI:44120"/>
        <dbReference type="ChEBI" id="CHEBI:50058"/>
        <dbReference type="EC" id="1.8.4.11"/>
    </reaction>
</comment>
<comment type="caution">
    <text evidence="6">The sequence shown here is derived from an EMBL/GenBank/DDBJ whole genome shotgun (WGS) entry which is preliminary data.</text>
</comment>
<name>A0ABW2YS70_9SPHI</name>
<dbReference type="InterPro" id="IPR036509">
    <property type="entry name" value="Met_Sox_Rdtase_MsrA_sf"/>
</dbReference>
<evidence type="ECO:0000256" key="1">
    <source>
        <dbReference type="ARBA" id="ARBA00012502"/>
    </source>
</evidence>
<evidence type="ECO:0000256" key="2">
    <source>
        <dbReference type="ARBA" id="ARBA00023002"/>
    </source>
</evidence>
<dbReference type="Gene3D" id="3.30.1060.10">
    <property type="entry name" value="Peptide methionine sulphoxide reductase MsrA"/>
    <property type="match status" value="1"/>
</dbReference>
<evidence type="ECO:0000256" key="3">
    <source>
        <dbReference type="ARBA" id="ARBA00047806"/>
    </source>
</evidence>
<dbReference type="PANTHER" id="PTHR43774">
    <property type="entry name" value="PEPTIDE METHIONINE SULFOXIDE REDUCTASE"/>
    <property type="match status" value="1"/>
</dbReference>
<evidence type="ECO:0000313" key="7">
    <source>
        <dbReference type="Proteomes" id="UP001596958"/>
    </source>
</evidence>
<keyword evidence="7" id="KW-1185">Reference proteome</keyword>
<dbReference type="Proteomes" id="UP001596958">
    <property type="component" value="Unassembled WGS sequence"/>
</dbReference>
<dbReference type="EMBL" id="JBHTHU010000001">
    <property type="protein sequence ID" value="MFD0749261.1"/>
    <property type="molecule type" value="Genomic_DNA"/>
</dbReference>
<gene>
    <name evidence="6" type="ORF">ACFQZS_03850</name>
</gene>
<keyword evidence="2 6" id="KW-0560">Oxidoreductase</keyword>
<proteinExistence type="predicted"/>
<evidence type="ECO:0000256" key="4">
    <source>
        <dbReference type="ARBA" id="ARBA00048782"/>
    </source>
</evidence>
<dbReference type="SUPFAM" id="SSF55068">
    <property type="entry name" value="Peptide methionine sulfoxide reductase"/>
    <property type="match status" value="1"/>
</dbReference>
<comment type="catalytic activity">
    <reaction evidence="4">
        <text>[thioredoxin]-disulfide + L-methionine + H2O = L-methionine (S)-S-oxide + [thioredoxin]-dithiol</text>
        <dbReference type="Rhea" id="RHEA:19993"/>
        <dbReference type="Rhea" id="RHEA-COMP:10698"/>
        <dbReference type="Rhea" id="RHEA-COMP:10700"/>
        <dbReference type="ChEBI" id="CHEBI:15377"/>
        <dbReference type="ChEBI" id="CHEBI:29950"/>
        <dbReference type="ChEBI" id="CHEBI:50058"/>
        <dbReference type="ChEBI" id="CHEBI:57844"/>
        <dbReference type="ChEBI" id="CHEBI:58772"/>
        <dbReference type="EC" id="1.8.4.11"/>
    </reaction>
</comment>
<protein>
    <recommendedName>
        <fullName evidence="1">peptide-methionine (S)-S-oxide reductase</fullName>
        <ecNumber evidence="1">1.8.4.11</ecNumber>
    </recommendedName>
</protein>
<sequence length="163" mass="18791">MIKIGFGGSCHWCTEAVFQSLHGVKEVLQGWVATHGDDFSEAVIVEFDENEIAFYDLVAVHLATHSCTSAHSMRRKYRSAVYVYNDEQAGYAQKAIGQLQAEYPEPIITQVLPMKEFKLNQPEYLNYYYSDPQKPFCENVVRPKLKILLERFGRMVNYIPFRA</sequence>
<dbReference type="EC" id="1.8.4.11" evidence="1"/>
<feature type="domain" description="Peptide methionine sulphoxide reductase MsrA" evidence="5">
    <location>
        <begin position="4"/>
        <end position="137"/>
    </location>
</feature>